<evidence type="ECO:0000313" key="1">
    <source>
        <dbReference type="EMBL" id="GAA4635295.1"/>
    </source>
</evidence>
<proteinExistence type="predicted"/>
<comment type="caution">
    <text evidence="1">The sequence shown here is derived from an EMBL/GenBank/DDBJ whole genome shotgun (WGS) entry which is preliminary data.</text>
</comment>
<accession>A0ABP8ULT5</accession>
<dbReference type="SUPFAM" id="SSF50475">
    <property type="entry name" value="FMN-binding split barrel"/>
    <property type="match status" value="1"/>
</dbReference>
<dbReference type="RefSeq" id="WP_345438255.1">
    <property type="nucleotide sequence ID" value="NZ_BAABHK010000015.1"/>
</dbReference>
<name>A0ABP8ULT5_9ACTN</name>
<dbReference type="EMBL" id="BAABHK010000015">
    <property type="protein sequence ID" value="GAA4635295.1"/>
    <property type="molecule type" value="Genomic_DNA"/>
</dbReference>
<dbReference type="InterPro" id="IPR024747">
    <property type="entry name" value="Pyridox_Oxase-rel"/>
</dbReference>
<dbReference type="Pfam" id="PF12900">
    <property type="entry name" value="Pyridox_ox_2"/>
    <property type="match status" value="1"/>
</dbReference>
<protein>
    <submittedName>
        <fullName evidence="1">Pyridoxamine 5'-phosphate oxidase family protein</fullName>
    </submittedName>
</protein>
<evidence type="ECO:0000313" key="2">
    <source>
        <dbReference type="Proteomes" id="UP001501442"/>
    </source>
</evidence>
<gene>
    <name evidence="1" type="ORF">GCM10023196_080190</name>
</gene>
<sequence length="142" mass="15460">MRFDANGLEILGREECLALMGSVPVGRVVFTDRALPAIQPVDFLLVDDDVIIATAPGSKLAVATRGAIVAFEADAFDTGDKAGWSVTIIGEARAVRDSREIDGLSRLPLRLWSPGRHDHFIRIRSDVVSGRRIHPTMLEARA</sequence>
<keyword evidence="2" id="KW-1185">Reference proteome</keyword>
<organism evidence="1 2">
    <name type="scientific">Actinoallomurus vinaceus</name>
    <dbReference type="NCBI Taxonomy" id="1080074"/>
    <lineage>
        <taxon>Bacteria</taxon>
        <taxon>Bacillati</taxon>
        <taxon>Actinomycetota</taxon>
        <taxon>Actinomycetes</taxon>
        <taxon>Streptosporangiales</taxon>
        <taxon>Thermomonosporaceae</taxon>
        <taxon>Actinoallomurus</taxon>
    </lineage>
</organism>
<dbReference type="InterPro" id="IPR012349">
    <property type="entry name" value="Split_barrel_FMN-bd"/>
</dbReference>
<dbReference type="Proteomes" id="UP001501442">
    <property type="component" value="Unassembled WGS sequence"/>
</dbReference>
<dbReference type="Gene3D" id="2.30.110.10">
    <property type="entry name" value="Electron Transport, Fmn-binding Protein, Chain A"/>
    <property type="match status" value="1"/>
</dbReference>
<reference evidence="2" key="1">
    <citation type="journal article" date="2019" name="Int. J. Syst. Evol. Microbiol.">
        <title>The Global Catalogue of Microorganisms (GCM) 10K type strain sequencing project: providing services to taxonomists for standard genome sequencing and annotation.</title>
        <authorList>
            <consortium name="The Broad Institute Genomics Platform"/>
            <consortium name="The Broad Institute Genome Sequencing Center for Infectious Disease"/>
            <person name="Wu L."/>
            <person name="Ma J."/>
        </authorList>
    </citation>
    <scope>NUCLEOTIDE SEQUENCE [LARGE SCALE GENOMIC DNA]</scope>
    <source>
        <strain evidence="2">JCM 17939</strain>
    </source>
</reference>